<organism evidence="2 3">
    <name type="scientific">Russula ochroleuca</name>
    <dbReference type="NCBI Taxonomy" id="152965"/>
    <lineage>
        <taxon>Eukaryota</taxon>
        <taxon>Fungi</taxon>
        <taxon>Dikarya</taxon>
        <taxon>Basidiomycota</taxon>
        <taxon>Agaricomycotina</taxon>
        <taxon>Agaricomycetes</taxon>
        <taxon>Russulales</taxon>
        <taxon>Russulaceae</taxon>
        <taxon>Russula</taxon>
    </lineage>
</organism>
<evidence type="ECO:0000256" key="1">
    <source>
        <dbReference type="SAM" id="MobiDB-lite"/>
    </source>
</evidence>
<reference evidence="2" key="2">
    <citation type="journal article" date="2020" name="Nat. Commun.">
        <title>Large-scale genome sequencing of mycorrhizal fungi provides insights into the early evolution of symbiotic traits.</title>
        <authorList>
            <person name="Miyauchi S."/>
            <person name="Kiss E."/>
            <person name="Kuo A."/>
            <person name="Drula E."/>
            <person name="Kohler A."/>
            <person name="Sanchez-Garcia M."/>
            <person name="Morin E."/>
            <person name="Andreopoulos B."/>
            <person name="Barry K.W."/>
            <person name="Bonito G."/>
            <person name="Buee M."/>
            <person name="Carver A."/>
            <person name="Chen C."/>
            <person name="Cichocki N."/>
            <person name="Clum A."/>
            <person name="Culley D."/>
            <person name="Crous P.W."/>
            <person name="Fauchery L."/>
            <person name="Girlanda M."/>
            <person name="Hayes R.D."/>
            <person name="Keri Z."/>
            <person name="LaButti K."/>
            <person name="Lipzen A."/>
            <person name="Lombard V."/>
            <person name="Magnuson J."/>
            <person name="Maillard F."/>
            <person name="Murat C."/>
            <person name="Nolan M."/>
            <person name="Ohm R.A."/>
            <person name="Pangilinan J."/>
            <person name="Pereira M.F."/>
            <person name="Perotto S."/>
            <person name="Peter M."/>
            <person name="Pfister S."/>
            <person name="Riley R."/>
            <person name="Sitrit Y."/>
            <person name="Stielow J.B."/>
            <person name="Szollosi G."/>
            <person name="Zifcakova L."/>
            <person name="Stursova M."/>
            <person name="Spatafora J.W."/>
            <person name="Tedersoo L."/>
            <person name="Vaario L.M."/>
            <person name="Yamada A."/>
            <person name="Yan M."/>
            <person name="Wang P."/>
            <person name="Xu J."/>
            <person name="Bruns T."/>
            <person name="Baldrian P."/>
            <person name="Vilgalys R."/>
            <person name="Dunand C."/>
            <person name="Henrissat B."/>
            <person name="Grigoriev I.V."/>
            <person name="Hibbett D."/>
            <person name="Nagy L.G."/>
            <person name="Martin F.M."/>
        </authorList>
    </citation>
    <scope>NUCLEOTIDE SEQUENCE</scope>
    <source>
        <strain evidence="2">Prilba</strain>
    </source>
</reference>
<keyword evidence="3" id="KW-1185">Reference proteome</keyword>
<sequence>MKEDLTFPSDDEEVDSVDSDDGFEDKAASSMVCTQHSANGTGSNSKKWRGEGYKCIVWIWRVQMQDEHNIPGLDSNMRIEWAWAQSCTHHWDEERRLLPEEMQHVIKTYLGMRDRWLSRLNADIYWSLALSFVNLWSPELWKNKISVDWPPELAEHTATVDPPPERKSGCKKVKAAYMSNSKSKSDTIGEAGEDTIEQDGESVLLHVAGYTDGKNSEDDEIFDELLQ</sequence>
<feature type="region of interest" description="Disordered" evidence="1">
    <location>
        <begin position="1"/>
        <end position="23"/>
    </location>
</feature>
<proteinExistence type="predicted"/>
<feature type="compositionally biased region" description="Acidic residues" evidence="1">
    <location>
        <begin position="9"/>
        <end position="23"/>
    </location>
</feature>
<evidence type="ECO:0000313" key="3">
    <source>
        <dbReference type="Proteomes" id="UP000759537"/>
    </source>
</evidence>
<dbReference type="Proteomes" id="UP000759537">
    <property type="component" value="Unassembled WGS sequence"/>
</dbReference>
<gene>
    <name evidence="2" type="ORF">DFH94DRAFT_685311</name>
</gene>
<reference evidence="2" key="1">
    <citation type="submission" date="2019-10" db="EMBL/GenBank/DDBJ databases">
        <authorList>
            <consortium name="DOE Joint Genome Institute"/>
            <person name="Kuo A."/>
            <person name="Miyauchi S."/>
            <person name="Kiss E."/>
            <person name="Drula E."/>
            <person name="Kohler A."/>
            <person name="Sanchez-Garcia M."/>
            <person name="Andreopoulos B."/>
            <person name="Barry K.W."/>
            <person name="Bonito G."/>
            <person name="Buee M."/>
            <person name="Carver A."/>
            <person name="Chen C."/>
            <person name="Cichocki N."/>
            <person name="Clum A."/>
            <person name="Culley D."/>
            <person name="Crous P.W."/>
            <person name="Fauchery L."/>
            <person name="Girlanda M."/>
            <person name="Hayes R."/>
            <person name="Keri Z."/>
            <person name="LaButti K."/>
            <person name="Lipzen A."/>
            <person name="Lombard V."/>
            <person name="Magnuson J."/>
            <person name="Maillard F."/>
            <person name="Morin E."/>
            <person name="Murat C."/>
            <person name="Nolan M."/>
            <person name="Ohm R."/>
            <person name="Pangilinan J."/>
            <person name="Pereira M."/>
            <person name="Perotto S."/>
            <person name="Peter M."/>
            <person name="Riley R."/>
            <person name="Sitrit Y."/>
            <person name="Stielow B."/>
            <person name="Szollosi G."/>
            <person name="Zifcakova L."/>
            <person name="Stursova M."/>
            <person name="Spatafora J.W."/>
            <person name="Tedersoo L."/>
            <person name="Vaario L.-M."/>
            <person name="Yamada A."/>
            <person name="Yan M."/>
            <person name="Wang P."/>
            <person name="Xu J."/>
            <person name="Bruns T."/>
            <person name="Baldrian P."/>
            <person name="Vilgalys R."/>
            <person name="Henrissat B."/>
            <person name="Grigoriev I.V."/>
            <person name="Hibbett D."/>
            <person name="Nagy L.G."/>
            <person name="Martin F.M."/>
        </authorList>
    </citation>
    <scope>NUCLEOTIDE SEQUENCE</scope>
    <source>
        <strain evidence="2">Prilba</strain>
    </source>
</reference>
<protein>
    <submittedName>
        <fullName evidence="2">Uncharacterized protein</fullName>
    </submittedName>
</protein>
<evidence type="ECO:0000313" key="2">
    <source>
        <dbReference type="EMBL" id="KAF8469356.1"/>
    </source>
</evidence>
<comment type="caution">
    <text evidence="2">The sequence shown here is derived from an EMBL/GenBank/DDBJ whole genome shotgun (WGS) entry which is preliminary data.</text>
</comment>
<dbReference type="EMBL" id="WHVB01000028">
    <property type="protein sequence ID" value="KAF8469356.1"/>
    <property type="molecule type" value="Genomic_DNA"/>
</dbReference>
<accession>A0A9P5JYM3</accession>
<dbReference type="AlphaFoldDB" id="A0A9P5JYM3"/>
<name>A0A9P5JYM3_9AGAM</name>
<dbReference type="OrthoDB" id="3232711at2759"/>